<dbReference type="AlphaFoldDB" id="A0A418MWJ2"/>
<comment type="caution">
    <text evidence="6">The sequence shown here is derived from an EMBL/GenBank/DDBJ whole genome shotgun (WGS) entry which is preliminary data.</text>
</comment>
<dbReference type="PANTHER" id="PTHR30146:SF148">
    <property type="entry name" value="HTH-TYPE TRANSCRIPTIONAL REPRESSOR PURR-RELATED"/>
    <property type="match status" value="1"/>
</dbReference>
<evidence type="ECO:0000256" key="2">
    <source>
        <dbReference type="ARBA" id="ARBA00023015"/>
    </source>
</evidence>
<dbReference type="PRINTS" id="PR00036">
    <property type="entry name" value="HTHLACI"/>
</dbReference>
<dbReference type="InterPro" id="IPR001761">
    <property type="entry name" value="Peripla_BP/Lac1_sug-bd_dom"/>
</dbReference>
<keyword evidence="4" id="KW-0804">Transcription</keyword>
<keyword evidence="7" id="KW-1185">Reference proteome</keyword>
<protein>
    <submittedName>
        <fullName evidence="6">LacI family transcriptional regulator</fullName>
    </submittedName>
</protein>
<dbReference type="SUPFAM" id="SSF47413">
    <property type="entry name" value="lambda repressor-like DNA-binding domains"/>
    <property type="match status" value="1"/>
</dbReference>
<evidence type="ECO:0000313" key="6">
    <source>
        <dbReference type="EMBL" id="RIV39338.1"/>
    </source>
</evidence>
<dbReference type="InterPro" id="IPR010982">
    <property type="entry name" value="Lambda_DNA-bd_dom_sf"/>
</dbReference>
<dbReference type="Proteomes" id="UP000283832">
    <property type="component" value="Unassembled WGS sequence"/>
</dbReference>
<keyword evidence="1" id="KW-0678">Repressor</keyword>
<dbReference type="GO" id="GO:0003700">
    <property type="term" value="F:DNA-binding transcription factor activity"/>
    <property type="evidence" value="ECO:0007669"/>
    <property type="project" value="TreeGrafter"/>
</dbReference>
<evidence type="ECO:0000256" key="1">
    <source>
        <dbReference type="ARBA" id="ARBA00022491"/>
    </source>
</evidence>
<keyword evidence="2" id="KW-0805">Transcription regulation</keyword>
<reference evidence="6 7" key="1">
    <citation type="submission" date="2018-08" db="EMBL/GenBank/DDBJ databases">
        <title>Jishengella sp. nov., isolated from a root of Azadirachta indica A. Juss. var. siamensis Valenton.</title>
        <authorList>
            <person name="Kuncharoen N."/>
            <person name="Tanasupawat S."/>
            <person name="Kudo T."/>
            <person name="Ohkuma M."/>
        </authorList>
    </citation>
    <scope>NUCLEOTIDE SEQUENCE [LARGE SCALE GENOMIC DNA]</scope>
    <source>
        <strain evidence="6 7">AZ1-13</strain>
    </source>
</reference>
<dbReference type="Pfam" id="PF00532">
    <property type="entry name" value="Peripla_BP_1"/>
    <property type="match status" value="1"/>
</dbReference>
<dbReference type="PROSITE" id="PS50932">
    <property type="entry name" value="HTH_LACI_2"/>
    <property type="match status" value="1"/>
</dbReference>
<feature type="domain" description="HTH lacI-type" evidence="5">
    <location>
        <begin position="25"/>
        <end position="79"/>
    </location>
</feature>
<sequence length="356" mass="38875">MQQPVARRRAGQHVSKPASVEPSRLTIYDVARHAGVSTSTVSRVLAGRDTVSATTREAVLKVAQDLGYRLNTVARSLATQVSDTVAVLLPDISNPFFPSLVRALQVEAQRYGYMILLGDTAGDADTERRYLDGLLSKQVRHVFVVGLGLPRAEIEEYARAGLVFIALDRALPGGTGYLVQSDNRAGARLATRHLIDLGHRRIAHLAGPADVAVSRERRRGYLDAIREAGLAEDEQLVVESSFSEVGGANAYRHLVDRQVDYTAIFAANDLIAIGALFEAHQRGRNAPDDFSLVGFDDVSLTRYTSPQLTTVRQDVVAMARAGLQFIDPERAPSRRRTVTLPVSLEIRQSTARPTGR</sequence>
<dbReference type="SUPFAM" id="SSF53822">
    <property type="entry name" value="Periplasmic binding protein-like I"/>
    <property type="match status" value="1"/>
</dbReference>
<dbReference type="PROSITE" id="PS00356">
    <property type="entry name" value="HTH_LACI_1"/>
    <property type="match status" value="1"/>
</dbReference>
<accession>A0A418MWJ2</accession>
<name>A0A418MWJ2_9ACTN</name>
<dbReference type="InterPro" id="IPR000843">
    <property type="entry name" value="HTH_LacI"/>
</dbReference>
<keyword evidence="3" id="KW-0238">DNA-binding</keyword>
<dbReference type="CDD" id="cd01392">
    <property type="entry name" value="HTH_LacI"/>
    <property type="match status" value="1"/>
</dbReference>
<evidence type="ECO:0000259" key="5">
    <source>
        <dbReference type="PROSITE" id="PS50932"/>
    </source>
</evidence>
<evidence type="ECO:0000256" key="4">
    <source>
        <dbReference type="ARBA" id="ARBA00023163"/>
    </source>
</evidence>
<evidence type="ECO:0000313" key="7">
    <source>
        <dbReference type="Proteomes" id="UP000283832"/>
    </source>
</evidence>
<dbReference type="SMART" id="SM00354">
    <property type="entry name" value="HTH_LACI"/>
    <property type="match status" value="1"/>
</dbReference>
<gene>
    <name evidence="6" type="ORF">D2L64_08350</name>
</gene>
<evidence type="ECO:0000256" key="3">
    <source>
        <dbReference type="ARBA" id="ARBA00023125"/>
    </source>
</evidence>
<organism evidence="6 7">
    <name type="scientific">Micromonospora radicis</name>
    <dbReference type="NCBI Taxonomy" id="1894971"/>
    <lineage>
        <taxon>Bacteria</taxon>
        <taxon>Bacillati</taxon>
        <taxon>Actinomycetota</taxon>
        <taxon>Actinomycetes</taxon>
        <taxon>Micromonosporales</taxon>
        <taxon>Micromonosporaceae</taxon>
        <taxon>Micromonospora</taxon>
    </lineage>
</organism>
<dbReference type="GO" id="GO:0000976">
    <property type="term" value="F:transcription cis-regulatory region binding"/>
    <property type="evidence" value="ECO:0007669"/>
    <property type="project" value="TreeGrafter"/>
</dbReference>
<dbReference type="PANTHER" id="PTHR30146">
    <property type="entry name" value="LACI-RELATED TRANSCRIPTIONAL REPRESSOR"/>
    <property type="match status" value="1"/>
</dbReference>
<dbReference type="Gene3D" id="1.10.260.40">
    <property type="entry name" value="lambda repressor-like DNA-binding domains"/>
    <property type="match status" value="1"/>
</dbReference>
<proteinExistence type="predicted"/>
<dbReference type="CDD" id="cd06267">
    <property type="entry name" value="PBP1_LacI_sugar_binding-like"/>
    <property type="match status" value="1"/>
</dbReference>
<dbReference type="EMBL" id="QXEC01000006">
    <property type="protein sequence ID" value="RIV39338.1"/>
    <property type="molecule type" value="Genomic_DNA"/>
</dbReference>
<dbReference type="InterPro" id="IPR028082">
    <property type="entry name" value="Peripla_BP_I"/>
</dbReference>
<dbReference type="Gene3D" id="3.40.50.2300">
    <property type="match status" value="2"/>
</dbReference>
<dbReference type="Pfam" id="PF00356">
    <property type="entry name" value="LacI"/>
    <property type="match status" value="1"/>
</dbReference>